<dbReference type="InterPro" id="IPR044644">
    <property type="entry name" value="DinF-like"/>
</dbReference>
<dbReference type="Pfam" id="PF01554">
    <property type="entry name" value="MatE"/>
    <property type="match status" value="2"/>
</dbReference>
<dbReference type="PANTHER" id="PTHR42893:SF46">
    <property type="entry name" value="PROTEIN DETOXIFICATION 44, CHLOROPLASTIC"/>
    <property type="match status" value="1"/>
</dbReference>
<evidence type="ECO:0000313" key="8">
    <source>
        <dbReference type="EMBL" id="KAJ8603317.1"/>
    </source>
</evidence>
<evidence type="ECO:0000256" key="7">
    <source>
        <dbReference type="SAM" id="Phobius"/>
    </source>
</evidence>
<evidence type="ECO:0000256" key="4">
    <source>
        <dbReference type="ARBA" id="ARBA00022989"/>
    </source>
</evidence>
<proteinExistence type="inferred from homology"/>
<evidence type="ECO:0000256" key="6">
    <source>
        <dbReference type="SAM" id="MobiDB-lite"/>
    </source>
</evidence>
<feature type="transmembrane region" description="Helical" evidence="7">
    <location>
        <begin position="339"/>
        <end position="357"/>
    </location>
</feature>
<dbReference type="Proteomes" id="UP001230188">
    <property type="component" value="Unassembled WGS sequence"/>
</dbReference>
<organism evidence="8 9">
    <name type="scientific">Chrysophaeum taylorii</name>
    <dbReference type="NCBI Taxonomy" id="2483200"/>
    <lineage>
        <taxon>Eukaryota</taxon>
        <taxon>Sar</taxon>
        <taxon>Stramenopiles</taxon>
        <taxon>Ochrophyta</taxon>
        <taxon>Pelagophyceae</taxon>
        <taxon>Pelagomonadales</taxon>
        <taxon>Pelagomonadaceae</taxon>
        <taxon>Chrysophaeum</taxon>
    </lineage>
</organism>
<dbReference type="PANTHER" id="PTHR42893">
    <property type="entry name" value="PROTEIN DETOXIFICATION 44, CHLOROPLASTIC-RELATED"/>
    <property type="match status" value="1"/>
</dbReference>
<feature type="transmembrane region" description="Helical" evidence="7">
    <location>
        <begin position="211"/>
        <end position="230"/>
    </location>
</feature>
<feature type="transmembrane region" description="Helical" evidence="7">
    <location>
        <begin position="184"/>
        <end position="205"/>
    </location>
</feature>
<feature type="transmembrane region" description="Helical" evidence="7">
    <location>
        <begin position="436"/>
        <end position="456"/>
    </location>
</feature>
<protein>
    <recommendedName>
        <fullName evidence="10">Protein DETOXIFICATION</fullName>
    </recommendedName>
</protein>
<name>A0AAD7UE20_9STRA</name>
<evidence type="ECO:0000256" key="2">
    <source>
        <dbReference type="ARBA" id="ARBA00010199"/>
    </source>
</evidence>
<reference evidence="8" key="1">
    <citation type="submission" date="2023-01" db="EMBL/GenBank/DDBJ databases">
        <title>Metagenome sequencing of chrysophaentin producing Chrysophaeum taylorii.</title>
        <authorList>
            <person name="Davison J."/>
            <person name="Bewley C."/>
        </authorList>
    </citation>
    <scope>NUCLEOTIDE SEQUENCE</scope>
    <source>
        <strain evidence="8">NIES-1699</strain>
    </source>
</reference>
<comment type="subcellular location">
    <subcellularLocation>
        <location evidence="1">Membrane</location>
        <topology evidence="1">Multi-pass membrane protein</topology>
    </subcellularLocation>
</comment>
<feature type="transmembrane region" description="Helical" evidence="7">
    <location>
        <begin position="114"/>
        <end position="140"/>
    </location>
</feature>
<evidence type="ECO:0000313" key="9">
    <source>
        <dbReference type="Proteomes" id="UP001230188"/>
    </source>
</evidence>
<dbReference type="AlphaFoldDB" id="A0AAD7UE20"/>
<dbReference type="GO" id="GO:0016020">
    <property type="term" value="C:membrane"/>
    <property type="evidence" value="ECO:0007669"/>
    <property type="project" value="UniProtKB-SubCell"/>
</dbReference>
<evidence type="ECO:0000256" key="3">
    <source>
        <dbReference type="ARBA" id="ARBA00022692"/>
    </source>
</evidence>
<feature type="region of interest" description="Disordered" evidence="6">
    <location>
        <begin position="1"/>
        <end position="31"/>
    </location>
</feature>
<evidence type="ECO:0000256" key="5">
    <source>
        <dbReference type="ARBA" id="ARBA00023136"/>
    </source>
</evidence>
<dbReference type="GO" id="GO:0015297">
    <property type="term" value="F:antiporter activity"/>
    <property type="evidence" value="ECO:0007669"/>
    <property type="project" value="InterPro"/>
</dbReference>
<keyword evidence="4 7" id="KW-1133">Transmembrane helix</keyword>
<sequence length="477" mass="49115">MVSIPGDADNKVGGAASKGNNHHHHHHKRRELDTAFARIAVPAFVQFSAEPIARLVDTAYLGRLGAASLGGAGAAIATTYALSKLSNDPLLRTSISFVAAAGDDQDTASTSAALALAIAVGLAQMTIVLCLAPVILTRVALVGPDSVMRGPALSYLCVAALGAPTASLWLVANGIFRGLGDTTSPLAASLLFCGLNAVLDPIFIFPLGMGAAGAAMGTAVAQTIALYPLLKRLAVKQRKPSVISLLTASSKDRVFAALGQYLSAGAFVVLRSLGKIAAYSICAREASRLGAVSAAAHNLCFQLGVATTQLCESAAVATQSLCARERKDRAATVHVFKRGLFVGLGASLLLSSVSYANRVSVVGGLTTDAAVRAAALAIFPLVMACQVLKGLAYPINGALMGFLDWKAASATMWLAQFACATTLYATRDQPPTLARLWVSLAALFSVQCVAGLARIASNTGPWQGFFLAPSSNSSAIF</sequence>
<keyword evidence="5 7" id="KW-0472">Membrane</keyword>
<keyword evidence="9" id="KW-1185">Reference proteome</keyword>
<evidence type="ECO:0008006" key="10">
    <source>
        <dbReference type="Google" id="ProtNLM"/>
    </source>
</evidence>
<evidence type="ECO:0000256" key="1">
    <source>
        <dbReference type="ARBA" id="ARBA00004141"/>
    </source>
</evidence>
<feature type="transmembrane region" description="Helical" evidence="7">
    <location>
        <begin position="369"/>
        <end position="391"/>
    </location>
</feature>
<keyword evidence="3 7" id="KW-0812">Transmembrane</keyword>
<feature type="transmembrane region" description="Helical" evidence="7">
    <location>
        <begin position="152"/>
        <end position="172"/>
    </location>
</feature>
<gene>
    <name evidence="8" type="ORF">CTAYLR_009019</name>
</gene>
<feature type="compositionally biased region" description="Basic residues" evidence="6">
    <location>
        <begin position="20"/>
        <end position="29"/>
    </location>
</feature>
<comment type="similarity">
    <text evidence="2">Belongs to the multi antimicrobial extrusion (MATE) (TC 2.A.66.1) family.</text>
</comment>
<dbReference type="GO" id="GO:0042910">
    <property type="term" value="F:xenobiotic transmembrane transporter activity"/>
    <property type="evidence" value="ECO:0007669"/>
    <property type="project" value="InterPro"/>
</dbReference>
<dbReference type="EMBL" id="JAQMWT010000357">
    <property type="protein sequence ID" value="KAJ8603317.1"/>
    <property type="molecule type" value="Genomic_DNA"/>
</dbReference>
<comment type="caution">
    <text evidence="8">The sequence shown here is derived from an EMBL/GenBank/DDBJ whole genome shotgun (WGS) entry which is preliminary data.</text>
</comment>
<accession>A0AAD7UE20</accession>
<dbReference type="InterPro" id="IPR002528">
    <property type="entry name" value="MATE_fam"/>
</dbReference>